<sequence>MNSGATVWPLFNSLQAFWPGLQVWIIHISERLLQLCSPYST</sequence>
<dbReference type="EMBL" id="GBRH01203462">
    <property type="protein sequence ID" value="JAD94433.1"/>
    <property type="molecule type" value="Transcribed_RNA"/>
</dbReference>
<dbReference type="AlphaFoldDB" id="A0A0A9E5X5"/>
<organism evidence="1">
    <name type="scientific">Arundo donax</name>
    <name type="common">Giant reed</name>
    <name type="synonym">Donax arundinaceus</name>
    <dbReference type="NCBI Taxonomy" id="35708"/>
    <lineage>
        <taxon>Eukaryota</taxon>
        <taxon>Viridiplantae</taxon>
        <taxon>Streptophyta</taxon>
        <taxon>Embryophyta</taxon>
        <taxon>Tracheophyta</taxon>
        <taxon>Spermatophyta</taxon>
        <taxon>Magnoliopsida</taxon>
        <taxon>Liliopsida</taxon>
        <taxon>Poales</taxon>
        <taxon>Poaceae</taxon>
        <taxon>PACMAD clade</taxon>
        <taxon>Arundinoideae</taxon>
        <taxon>Arundineae</taxon>
        <taxon>Arundo</taxon>
    </lineage>
</organism>
<evidence type="ECO:0000313" key="1">
    <source>
        <dbReference type="EMBL" id="JAD94433.1"/>
    </source>
</evidence>
<name>A0A0A9E5X5_ARUDO</name>
<proteinExistence type="predicted"/>
<protein>
    <submittedName>
        <fullName evidence="1">Uncharacterized protein</fullName>
    </submittedName>
</protein>
<accession>A0A0A9E5X5</accession>
<reference evidence="1" key="2">
    <citation type="journal article" date="2015" name="Data Brief">
        <title>Shoot transcriptome of the giant reed, Arundo donax.</title>
        <authorList>
            <person name="Barrero R.A."/>
            <person name="Guerrero F.D."/>
            <person name="Moolhuijzen P."/>
            <person name="Goolsby J.A."/>
            <person name="Tidwell J."/>
            <person name="Bellgard S.E."/>
            <person name="Bellgard M.I."/>
        </authorList>
    </citation>
    <scope>NUCLEOTIDE SEQUENCE</scope>
    <source>
        <tissue evidence="1">Shoot tissue taken approximately 20 cm above the soil surface</tissue>
    </source>
</reference>
<reference evidence="1" key="1">
    <citation type="submission" date="2014-09" db="EMBL/GenBank/DDBJ databases">
        <authorList>
            <person name="Magalhaes I.L.F."/>
            <person name="Oliveira U."/>
            <person name="Santos F.R."/>
            <person name="Vidigal T.H.D.A."/>
            <person name="Brescovit A.D."/>
            <person name="Santos A.J."/>
        </authorList>
    </citation>
    <scope>NUCLEOTIDE SEQUENCE</scope>
    <source>
        <tissue evidence="1">Shoot tissue taken approximately 20 cm above the soil surface</tissue>
    </source>
</reference>